<reference evidence="8 9" key="1">
    <citation type="submission" date="2013-02" db="EMBL/GenBank/DDBJ databases">
        <authorList>
            <person name="Fiebig A."/>
            <person name="Goeker M."/>
            <person name="Klenk H.-P.P."/>
        </authorList>
    </citation>
    <scope>NUCLEOTIDE SEQUENCE [LARGE SCALE GENOMIC DNA]</scope>
    <source>
        <strain evidence="8 9">DSM 19309</strain>
    </source>
</reference>
<dbReference type="Pfam" id="PF00072">
    <property type="entry name" value="Response_reg"/>
    <property type="match status" value="1"/>
</dbReference>
<organism evidence="8 9">
    <name type="scientific">Rubellimicrobium mesophilum DSM 19309</name>
    <dbReference type="NCBI Taxonomy" id="442562"/>
    <lineage>
        <taxon>Bacteria</taxon>
        <taxon>Pseudomonadati</taxon>
        <taxon>Pseudomonadota</taxon>
        <taxon>Alphaproteobacteria</taxon>
        <taxon>Rhodobacterales</taxon>
        <taxon>Roseobacteraceae</taxon>
        <taxon>Rubellimicrobium</taxon>
    </lineage>
</organism>
<keyword evidence="4" id="KW-0804">Transcription</keyword>
<dbReference type="FunFam" id="3.40.50.2300:FF:000018">
    <property type="entry name" value="DNA-binding transcriptional regulator NtrC"/>
    <property type="match status" value="1"/>
</dbReference>
<keyword evidence="1 5" id="KW-0597">Phosphoprotein</keyword>
<dbReference type="STRING" id="442562.Rumeso_04672"/>
<dbReference type="PANTHER" id="PTHR44591:SF14">
    <property type="entry name" value="PROTEIN PILG"/>
    <property type="match status" value="1"/>
</dbReference>
<keyword evidence="9" id="KW-1185">Reference proteome</keyword>
<dbReference type="InterPro" id="IPR001789">
    <property type="entry name" value="Sig_transdc_resp-reg_receiver"/>
</dbReference>
<evidence type="ECO:0000259" key="7">
    <source>
        <dbReference type="PROSITE" id="PS50110"/>
    </source>
</evidence>
<feature type="compositionally biased region" description="Basic residues" evidence="6">
    <location>
        <begin position="230"/>
        <end position="244"/>
    </location>
</feature>
<dbReference type="InterPro" id="IPR050595">
    <property type="entry name" value="Bact_response_regulator"/>
</dbReference>
<dbReference type="HOGENOM" id="CLU_711491_0_0_5"/>
<evidence type="ECO:0000256" key="6">
    <source>
        <dbReference type="SAM" id="MobiDB-lite"/>
    </source>
</evidence>
<name>A0A017HGV4_9RHOB</name>
<dbReference type="EMBL" id="AOSK01000130">
    <property type="protein sequence ID" value="EYD73551.1"/>
    <property type="molecule type" value="Genomic_DNA"/>
</dbReference>
<dbReference type="Gene3D" id="3.40.50.2300">
    <property type="match status" value="1"/>
</dbReference>
<proteinExistence type="predicted"/>
<evidence type="ECO:0000256" key="3">
    <source>
        <dbReference type="ARBA" id="ARBA00023015"/>
    </source>
</evidence>
<dbReference type="AlphaFoldDB" id="A0A017HGV4"/>
<feature type="domain" description="Response regulatory" evidence="7">
    <location>
        <begin position="3"/>
        <end position="119"/>
    </location>
</feature>
<dbReference type="InterPro" id="IPR011006">
    <property type="entry name" value="CheY-like_superfamily"/>
</dbReference>
<dbReference type="SUPFAM" id="SSF52172">
    <property type="entry name" value="CheY-like"/>
    <property type="match status" value="1"/>
</dbReference>
<dbReference type="PANTHER" id="PTHR44591">
    <property type="entry name" value="STRESS RESPONSE REGULATOR PROTEIN 1"/>
    <property type="match status" value="1"/>
</dbReference>
<gene>
    <name evidence="8" type="ORF">Rumeso_04672</name>
</gene>
<dbReference type="PROSITE" id="PS50110">
    <property type="entry name" value="RESPONSE_REGULATORY"/>
    <property type="match status" value="1"/>
</dbReference>
<evidence type="ECO:0000256" key="1">
    <source>
        <dbReference type="ARBA" id="ARBA00022553"/>
    </source>
</evidence>
<dbReference type="GO" id="GO:0000160">
    <property type="term" value="P:phosphorelay signal transduction system"/>
    <property type="evidence" value="ECO:0007669"/>
    <property type="project" value="UniProtKB-KW"/>
</dbReference>
<evidence type="ECO:0000313" key="8">
    <source>
        <dbReference type="EMBL" id="EYD73551.1"/>
    </source>
</evidence>
<comment type="caution">
    <text evidence="8">The sequence shown here is derived from an EMBL/GenBank/DDBJ whole genome shotgun (WGS) entry which is preliminary data.</text>
</comment>
<evidence type="ECO:0000256" key="2">
    <source>
        <dbReference type="ARBA" id="ARBA00023012"/>
    </source>
</evidence>
<evidence type="ECO:0000313" key="9">
    <source>
        <dbReference type="Proteomes" id="UP000019666"/>
    </source>
</evidence>
<keyword evidence="2" id="KW-0902">Two-component regulatory system</keyword>
<keyword evidence="3" id="KW-0805">Transcription regulation</keyword>
<accession>A0A017HGV4</accession>
<feature type="region of interest" description="Disordered" evidence="6">
    <location>
        <begin position="211"/>
        <end position="388"/>
    </location>
</feature>
<feature type="modified residue" description="4-aspartylphosphate" evidence="5">
    <location>
        <position position="52"/>
    </location>
</feature>
<sequence>MGDILITDDERDIRELISDILKDEGYTTRLAGSSDQCMAEIAREVPSLMILDIWLKDSRMDGIDILKQVKREHPEIPIIIISGHGNIEIAVAAIKQGAYDFIEKPFNIEQLLVVIRRAMEASRLRRENIALKRGDSQKAEMLGDSASFRALRAQLDKVTKSNGRVMLTGEPRVRQGIGGALHPRELEPRGRALRGGVLRLDRARALRGGAVRAGVRRQGDREGPAGAGPWRRHLLRRGGGHAARHPVQDPEGARGPAVRARGGQRKGPCRPAGHLVLESRPDRRHRGRHLPTGAVPPAERGADPRAVAGGAARGHPAPGRAFHPGAEPDAGPAAAASGRGCAGASPDDALAGERAAAPQRDRARADPGGFRRGHHGQGAAEPRRGRER</sequence>
<feature type="compositionally biased region" description="Low complexity" evidence="6">
    <location>
        <begin position="304"/>
        <end position="346"/>
    </location>
</feature>
<dbReference type="Proteomes" id="UP000019666">
    <property type="component" value="Unassembled WGS sequence"/>
</dbReference>
<protein>
    <submittedName>
        <fullName evidence="8">Nitrogen regulation protein NtrX</fullName>
    </submittedName>
</protein>
<evidence type="ECO:0000256" key="5">
    <source>
        <dbReference type="PROSITE-ProRule" id="PRU00169"/>
    </source>
</evidence>
<evidence type="ECO:0000256" key="4">
    <source>
        <dbReference type="ARBA" id="ARBA00023163"/>
    </source>
</evidence>
<dbReference type="SMART" id="SM00448">
    <property type="entry name" value="REC"/>
    <property type="match status" value="1"/>
</dbReference>